<name>A0ABS1VY04_9ACTN</name>
<reference evidence="1 2" key="1">
    <citation type="submission" date="2021-01" db="EMBL/GenBank/DDBJ databases">
        <title>Actinoplanes sp. nov. LDG1-01 isolated from lichen.</title>
        <authorList>
            <person name="Saeng-In P."/>
            <person name="Phongsopitanun W."/>
            <person name="Kanchanasin P."/>
            <person name="Yuki M."/>
            <person name="Kudo T."/>
            <person name="Ohkuma M."/>
            <person name="Tanasupawat S."/>
        </authorList>
    </citation>
    <scope>NUCLEOTIDE SEQUENCE [LARGE SCALE GENOMIC DNA]</scope>
    <source>
        <strain evidence="1 2">LDG1-01</strain>
    </source>
</reference>
<dbReference type="EMBL" id="JAENHO010000010">
    <property type="protein sequence ID" value="MBL7259188.1"/>
    <property type="molecule type" value="Genomic_DNA"/>
</dbReference>
<accession>A0ABS1VY04</accession>
<comment type="caution">
    <text evidence="1">The sequence shown here is derived from an EMBL/GenBank/DDBJ whole genome shotgun (WGS) entry which is preliminary data.</text>
</comment>
<organism evidence="1 2">
    <name type="scientific">Paractinoplanes lichenicola</name>
    <dbReference type="NCBI Taxonomy" id="2802976"/>
    <lineage>
        <taxon>Bacteria</taxon>
        <taxon>Bacillati</taxon>
        <taxon>Actinomycetota</taxon>
        <taxon>Actinomycetes</taxon>
        <taxon>Micromonosporales</taxon>
        <taxon>Micromonosporaceae</taxon>
        <taxon>Paractinoplanes</taxon>
    </lineage>
</organism>
<protein>
    <submittedName>
        <fullName evidence="1">Uncharacterized protein</fullName>
    </submittedName>
</protein>
<dbReference type="RefSeq" id="WP_202995837.1">
    <property type="nucleotide sequence ID" value="NZ_JAENHO010000010.1"/>
</dbReference>
<proteinExistence type="predicted"/>
<gene>
    <name evidence="1" type="ORF">JKJ07_33230</name>
</gene>
<evidence type="ECO:0000313" key="2">
    <source>
        <dbReference type="Proteomes" id="UP000598996"/>
    </source>
</evidence>
<dbReference type="Proteomes" id="UP000598996">
    <property type="component" value="Unassembled WGS sequence"/>
</dbReference>
<keyword evidence="2" id="KW-1185">Reference proteome</keyword>
<sequence length="113" mass="12663">MASLTDLTGQWWDWEVRRWDAASLQLIADNDLTYHHSVEVTFTDVVWVACADTFHHPVFRPPTATELDFARQAGNTAHRVFTWDAETSTGAAPMMIVAGTAQITEGHFPHNVP</sequence>
<evidence type="ECO:0000313" key="1">
    <source>
        <dbReference type="EMBL" id="MBL7259188.1"/>
    </source>
</evidence>